<gene>
    <name evidence="6" type="ORF">DXB31_08820</name>
</gene>
<evidence type="ECO:0000256" key="4">
    <source>
        <dbReference type="ARBA" id="ARBA00023163"/>
    </source>
</evidence>
<dbReference type="PROSITE" id="PS50937">
    <property type="entry name" value="HTH_MERR_2"/>
    <property type="match status" value="1"/>
</dbReference>
<dbReference type="InterPro" id="IPR047057">
    <property type="entry name" value="MerR_fam"/>
</dbReference>
<organism evidence="6 7">
    <name type="scientific">Thomasclavelia spiroformis</name>
    <dbReference type="NCBI Taxonomy" id="29348"/>
    <lineage>
        <taxon>Bacteria</taxon>
        <taxon>Bacillati</taxon>
        <taxon>Bacillota</taxon>
        <taxon>Erysipelotrichia</taxon>
        <taxon>Erysipelotrichales</taxon>
        <taxon>Coprobacillaceae</taxon>
        <taxon>Thomasclavelia</taxon>
    </lineage>
</organism>
<dbReference type="EMBL" id="QSVF01000022">
    <property type="protein sequence ID" value="RGO08376.1"/>
    <property type="molecule type" value="Genomic_DNA"/>
</dbReference>
<evidence type="ECO:0000256" key="2">
    <source>
        <dbReference type="ARBA" id="ARBA00023015"/>
    </source>
</evidence>
<dbReference type="InterPro" id="IPR000551">
    <property type="entry name" value="MerR-type_HTH_dom"/>
</dbReference>
<keyword evidence="3" id="KW-0238">DNA-binding</keyword>
<dbReference type="PANTHER" id="PTHR30204">
    <property type="entry name" value="REDOX-CYCLING DRUG-SENSING TRANSCRIPTIONAL ACTIVATOR SOXR"/>
    <property type="match status" value="1"/>
</dbReference>
<dbReference type="PROSITE" id="PS00552">
    <property type="entry name" value="HTH_MERR_1"/>
    <property type="match status" value="1"/>
</dbReference>
<evidence type="ECO:0000256" key="3">
    <source>
        <dbReference type="ARBA" id="ARBA00023125"/>
    </source>
</evidence>
<dbReference type="InterPro" id="IPR009061">
    <property type="entry name" value="DNA-bd_dom_put_sf"/>
</dbReference>
<sequence>MYTIYTIGELAKILGVTAETIRYYERKNIIQPVHDENSGYRYYTAWDLHMLIRARCYLGFGFNIEQVKEILQKESIEKIDDLLSKQEELIQENIIYQMNILKKLKANRSLINDAKKQDYHLELKMRPGIYRIDSQKCYNLFLSKKEQEALKQFCQKVPFIFSTALFPKENVEKQNTDFYFGVGVEEEFALLLDIKETEYVKYYPPCQCLYMCISSRSSQFLTYQVLNPAFEYMKKHNLKLAGDIITQIVSMCKPDQEYFNWHNIWIPVE</sequence>
<keyword evidence="2" id="KW-0805">Transcription regulation</keyword>
<evidence type="ECO:0000256" key="1">
    <source>
        <dbReference type="ARBA" id="ARBA00022491"/>
    </source>
</evidence>
<dbReference type="PRINTS" id="PR00040">
    <property type="entry name" value="HTHMERR"/>
</dbReference>
<dbReference type="CDD" id="cd00592">
    <property type="entry name" value="HTH_MerR-like"/>
    <property type="match status" value="1"/>
</dbReference>
<dbReference type="Pfam" id="PF13411">
    <property type="entry name" value="MerR_1"/>
    <property type="match status" value="1"/>
</dbReference>
<evidence type="ECO:0000259" key="5">
    <source>
        <dbReference type="PROSITE" id="PS50937"/>
    </source>
</evidence>
<dbReference type="SMART" id="SM00422">
    <property type="entry name" value="HTH_MERR"/>
    <property type="match status" value="1"/>
</dbReference>
<evidence type="ECO:0000313" key="7">
    <source>
        <dbReference type="Proteomes" id="UP000261087"/>
    </source>
</evidence>
<dbReference type="RefSeq" id="WP_117605155.1">
    <property type="nucleotide sequence ID" value="NZ_CAUWNQ010000249.1"/>
</dbReference>
<dbReference type="PANTHER" id="PTHR30204:SF69">
    <property type="entry name" value="MERR-FAMILY TRANSCRIPTIONAL REGULATOR"/>
    <property type="match status" value="1"/>
</dbReference>
<accession>A0A3E5FPN5</accession>
<feature type="domain" description="HTH merR-type" evidence="5">
    <location>
        <begin position="1"/>
        <end position="73"/>
    </location>
</feature>
<evidence type="ECO:0000313" key="6">
    <source>
        <dbReference type="EMBL" id="RGO08376.1"/>
    </source>
</evidence>
<keyword evidence="1" id="KW-0678">Repressor</keyword>
<proteinExistence type="predicted"/>
<dbReference type="AlphaFoldDB" id="A0A3E5FPN5"/>
<protein>
    <submittedName>
        <fullName evidence="6">MerR family transcriptional regulator</fullName>
    </submittedName>
</protein>
<dbReference type="Proteomes" id="UP000261087">
    <property type="component" value="Unassembled WGS sequence"/>
</dbReference>
<comment type="caution">
    <text evidence="6">The sequence shown here is derived from an EMBL/GenBank/DDBJ whole genome shotgun (WGS) entry which is preliminary data.</text>
</comment>
<dbReference type="Gene3D" id="1.10.1660.10">
    <property type="match status" value="1"/>
</dbReference>
<reference evidence="6 7" key="1">
    <citation type="submission" date="2018-08" db="EMBL/GenBank/DDBJ databases">
        <title>A genome reference for cultivated species of the human gut microbiota.</title>
        <authorList>
            <person name="Zou Y."/>
            <person name="Xue W."/>
            <person name="Luo G."/>
        </authorList>
    </citation>
    <scope>NUCLEOTIDE SEQUENCE [LARGE SCALE GENOMIC DNA]</scope>
    <source>
        <strain evidence="6 7">OM02-6</strain>
    </source>
</reference>
<name>A0A3E5FPN5_9FIRM</name>
<dbReference type="GO" id="GO:0003700">
    <property type="term" value="F:DNA-binding transcription factor activity"/>
    <property type="evidence" value="ECO:0007669"/>
    <property type="project" value="InterPro"/>
</dbReference>
<dbReference type="GO" id="GO:0003677">
    <property type="term" value="F:DNA binding"/>
    <property type="evidence" value="ECO:0007669"/>
    <property type="project" value="UniProtKB-KW"/>
</dbReference>
<dbReference type="SUPFAM" id="SSF46955">
    <property type="entry name" value="Putative DNA-binding domain"/>
    <property type="match status" value="1"/>
</dbReference>
<keyword evidence="4" id="KW-0804">Transcription</keyword>